<keyword evidence="7" id="KW-0479">Metal-binding</keyword>
<evidence type="ECO:0000259" key="13">
    <source>
        <dbReference type="Pfam" id="PF03264"/>
    </source>
</evidence>
<dbReference type="GO" id="GO:0005886">
    <property type="term" value="C:plasma membrane"/>
    <property type="evidence" value="ECO:0007669"/>
    <property type="project" value="UniProtKB-SubCell"/>
</dbReference>
<evidence type="ECO:0000256" key="5">
    <source>
        <dbReference type="ARBA" id="ARBA00022617"/>
    </source>
</evidence>
<dbReference type="Proteomes" id="UP000292373">
    <property type="component" value="Unassembled WGS sequence"/>
</dbReference>
<evidence type="ECO:0000256" key="7">
    <source>
        <dbReference type="ARBA" id="ARBA00022723"/>
    </source>
</evidence>
<keyword evidence="14" id="KW-0560">Oxidoreductase</keyword>
<proteinExistence type="inferred from homology"/>
<keyword evidence="4" id="KW-1003">Cell membrane</keyword>
<dbReference type="NCBIfam" id="TIGR03153">
    <property type="entry name" value="cytochr_NrfH"/>
    <property type="match status" value="1"/>
</dbReference>
<keyword evidence="10" id="KW-0408">Iron</keyword>
<organism evidence="14 15">
    <name type="scientific">Propioniciclava sinopodophylli</name>
    <dbReference type="NCBI Taxonomy" id="1837344"/>
    <lineage>
        <taxon>Bacteria</taxon>
        <taxon>Bacillati</taxon>
        <taxon>Actinomycetota</taxon>
        <taxon>Actinomycetes</taxon>
        <taxon>Propionibacteriales</taxon>
        <taxon>Propionibacteriaceae</taxon>
        <taxon>Propioniciclava</taxon>
    </lineage>
</organism>
<dbReference type="GO" id="GO:0009061">
    <property type="term" value="P:anaerobic respiration"/>
    <property type="evidence" value="ECO:0007669"/>
    <property type="project" value="TreeGrafter"/>
</dbReference>
<evidence type="ECO:0000256" key="11">
    <source>
        <dbReference type="ARBA" id="ARBA00023136"/>
    </source>
</evidence>
<comment type="similarity">
    <text evidence="2">Belongs to the NapC/NirT/NrfH family.</text>
</comment>
<keyword evidence="9 12" id="KW-1133">Transmembrane helix</keyword>
<dbReference type="OrthoDB" id="9782159at2"/>
<keyword evidence="11 12" id="KW-0472">Membrane</keyword>
<evidence type="ECO:0000256" key="8">
    <source>
        <dbReference type="ARBA" id="ARBA00022982"/>
    </source>
</evidence>
<keyword evidence="5" id="KW-0349">Heme</keyword>
<dbReference type="InterPro" id="IPR005126">
    <property type="entry name" value="NapC/NirT_cyt_c_N"/>
</dbReference>
<dbReference type="GO" id="GO:0022900">
    <property type="term" value="P:electron transport chain"/>
    <property type="evidence" value="ECO:0007669"/>
    <property type="project" value="InterPro"/>
</dbReference>
<dbReference type="SUPFAM" id="SSF48695">
    <property type="entry name" value="Multiheme cytochromes"/>
    <property type="match status" value="1"/>
</dbReference>
<dbReference type="PANTHER" id="PTHR30333:SF1">
    <property type="entry name" value="CYTOCHROME C-TYPE PROTEIN NAPC"/>
    <property type="match status" value="1"/>
</dbReference>
<feature type="domain" description="NapC/NirT cytochrome c N-terminal" evidence="13">
    <location>
        <begin position="17"/>
        <end position="160"/>
    </location>
</feature>
<name>A0A4V2JSA4_9ACTN</name>
<dbReference type="EMBL" id="SDMQ01000012">
    <property type="protein sequence ID" value="TBT83382.1"/>
    <property type="molecule type" value="Genomic_DNA"/>
</dbReference>
<feature type="transmembrane region" description="Helical" evidence="12">
    <location>
        <begin position="12"/>
        <end position="39"/>
    </location>
</feature>
<dbReference type="AlphaFoldDB" id="A0A4V2JSA4"/>
<evidence type="ECO:0000313" key="14">
    <source>
        <dbReference type="EMBL" id="TBT83382.1"/>
    </source>
</evidence>
<evidence type="ECO:0000256" key="3">
    <source>
        <dbReference type="ARBA" id="ARBA00022448"/>
    </source>
</evidence>
<dbReference type="Pfam" id="PF03264">
    <property type="entry name" value="Cytochrom_NNT"/>
    <property type="match status" value="1"/>
</dbReference>
<dbReference type="InterPro" id="IPR051174">
    <property type="entry name" value="Cytochrome_c-type_ET"/>
</dbReference>
<dbReference type="GO" id="GO:0009055">
    <property type="term" value="F:electron transfer activity"/>
    <property type="evidence" value="ECO:0007669"/>
    <property type="project" value="TreeGrafter"/>
</dbReference>
<evidence type="ECO:0000256" key="9">
    <source>
        <dbReference type="ARBA" id="ARBA00022989"/>
    </source>
</evidence>
<dbReference type="Gene3D" id="1.10.3820.10">
    <property type="entry name" value="Di-heme elbow motif domain"/>
    <property type="match status" value="1"/>
</dbReference>
<evidence type="ECO:0000256" key="6">
    <source>
        <dbReference type="ARBA" id="ARBA00022692"/>
    </source>
</evidence>
<protein>
    <submittedName>
        <fullName evidence="14">Cytochrome c nitrite reductase small subunit</fullName>
        <ecNumber evidence="14">1.7.2.2</ecNumber>
    </submittedName>
</protein>
<dbReference type="EC" id="1.7.2.2" evidence="14"/>
<evidence type="ECO:0000313" key="15">
    <source>
        <dbReference type="Proteomes" id="UP000292373"/>
    </source>
</evidence>
<keyword evidence="3" id="KW-0813">Transport</keyword>
<keyword evidence="6 12" id="KW-0812">Transmembrane</keyword>
<gene>
    <name evidence="14" type="primary">nrfH</name>
    <name evidence="14" type="ORF">ET989_11680</name>
</gene>
<sequence>MGVLTSFSGIAITIAGALLGVLLGIAIFTFGYAGGWAYLGSDPATCNQCHAMNEQYNGWLKGSHKNAATCNDCHSPHDNIIHKYVNKADNGFWHALKFTTRDYPENIKIREINREITQEACLYCHGNLVDDISEPRKFATTVGAHSTRIDCLQCHAEVGHMR</sequence>
<dbReference type="GO" id="GO:0042279">
    <property type="term" value="F:nitrite reductase (cytochrome, ammonia-forming) activity"/>
    <property type="evidence" value="ECO:0007669"/>
    <property type="project" value="UniProtKB-EC"/>
</dbReference>
<comment type="subcellular location">
    <subcellularLocation>
        <location evidence="1">Cell membrane</location>
    </subcellularLocation>
</comment>
<dbReference type="InterPro" id="IPR038266">
    <property type="entry name" value="NapC/NirT_cytc_sf"/>
</dbReference>
<evidence type="ECO:0000256" key="4">
    <source>
        <dbReference type="ARBA" id="ARBA00022475"/>
    </source>
</evidence>
<dbReference type="PANTHER" id="PTHR30333">
    <property type="entry name" value="CYTOCHROME C-TYPE PROTEIN"/>
    <property type="match status" value="1"/>
</dbReference>
<dbReference type="GO" id="GO:0046872">
    <property type="term" value="F:metal ion binding"/>
    <property type="evidence" value="ECO:0007669"/>
    <property type="project" value="UniProtKB-KW"/>
</dbReference>
<keyword evidence="8" id="KW-0249">Electron transport</keyword>
<keyword evidence="15" id="KW-1185">Reference proteome</keyword>
<comment type="caution">
    <text evidence="14">The sequence shown here is derived from an EMBL/GenBank/DDBJ whole genome shotgun (WGS) entry which is preliminary data.</text>
</comment>
<dbReference type="InterPro" id="IPR017571">
    <property type="entry name" value="NrfH"/>
</dbReference>
<dbReference type="InterPro" id="IPR036280">
    <property type="entry name" value="Multihaem_cyt_sf"/>
</dbReference>
<evidence type="ECO:0000256" key="1">
    <source>
        <dbReference type="ARBA" id="ARBA00004236"/>
    </source>
</evidence>
<evidence type="ECO:0000256" key="12">
    <source>
        <dbReference type="SAM" id="Phobius"/>
    </source>
</evidence>
<evidence type="ECO:0000256" key="2">
    <source>
        <dbReference type="ARBA" id="ARBA00007395"/>
    </source>
</evidence>
<evidence type="ECO:0000256" key="10">
    <source>
        <dbReference type="ARBA" id="ARBA00023004"/>
    </source>
</evidence>
<reference evidence="14 15" key="1">
    <citation type="submission" date="2019-01" db="EMBL/GenBank/DDBJ databases">
        <title>Lactibacter flavus gen. nov., sp. nov., a novel bacterium of the family Propionibacteriaceae isolated from raw milk and dairy products.</title>
        <authorList>
            <person name="Huptas C."/>
            <person name="Wenning M."/>
            <person name="Breitenwieser F."/>
            <person name="Doll E."/>
            <person name="Von Neubeck M."/>
            <person name="Busse H.-J."/>
            <person name="Scherer S."/>
        </authorList>
    </citation>
    <scope>NUCLEOTIDE SEQUENCE [LARGE SCALE GENOMIC DNA]</scope>
    <source>
        <strain evidence="14 15">KCTC 33808</strain>
    </source>
</reference>
<accession>A0A4V2JSA4</accession>